<dbReference type="EMBL" id="JAFITR010000014">
    <property type="protein sequence ID" value="MBN4066651.1"/>
    <property type="molecule type" value="Genomic_DNA"/>
</dbReference>
<protein>
    <recommendedName>
        <fullName evidence="3">TonB-dependent receptor</fullName>
    </recommendedName>
</protein>
<gene>
    <name evidence="1" type="ORF">JYU14_01035</name>
</gene>
<evidence type="ECO:0000313" key="1">
    <source>
        <dbReference type="EMBL" id="MBN4066651.1"/>
    </source>
</evidence>
<sequence>MEDRNVQTGDVTVTQKATRLNRDTRKYGSIAEIGAGQEIARWFFYVGGAAGTVAKTVSAYDMKLSDEFYGPCSRYVSRQRLYSMLDYEYNQLVNTLRSEEKTFFAFANTVAASSFQSSRIGEGWLGIRFQTEPHGEPNDIIIHVRLFDKDNKIQQKILGVLGVNFIYGAMFYAKDPTRLIASLIDDIEEGRVEIDLIKFAGPCFNKVDNRLMSFALLQKKLTRAIVFSDSGEIVQASEFLYKKPLMIERGTFRPVTNVALNLLEVALKQYSKELHIETDEPIVLMEITTRNWGEGSEVDIEDFLARIEMLQSLNKRVLVSNYRRDFRLVAYLAHYTNQQIGIAMGIPHLRQIFREDFYTDLEGGILESFGKLFQKNVKLYIYPMKDRRTGRIITAETLEVPHNLRYLYQHMLENGFIESIEEYDRDSINVFPKEVVDKIQQGDPSWKDLVPAPVADIILAKGYFLGDDRLAKAAESHFETRR</sequence>
<accession>A0ABS3APN5</accession>
<proteinExistence type="predicted"/>
<comment type="caution">
    <text evidence="1">The sequence shown here is derived from an EMBL/GenBank/DDBJ whole genome shotgun (WGS) entry which is preliminary data.</text>
</comment>
<keyword evidence="2" id="KW-1185">Reference proteome</keyword>
<evidence type="ECO:0000313" key="2">
    <source>
        <dbReference type="Proteomes" id="UP000722121"/>
    </source>
</evidence>
<organism evidence="1 2">
    <name type="scientific">Simkania negevensis</name>
    <dbReference type="NCBI Taxonomy" id="83561"/>
    <lineage>
        <taxon>Bacteria</taxon>
        <taxon>Pseudomonadati</taxon>
        <taxon>Chlamydiota</taxon>
        <taxon>Chlamydiia</taxon>
        <taxon>Parachlamydiales</taxon>
        <taxon>Simkaniaceae</taxon>
        <taxon>Simkania</taxon>
    </lineage>
</organism>
<evidence type="ECO:0008006" key="3">
    <source>
        <dbReference type="Google" id="ProtNLM"/>
    </source>
</evidence>
<name>A0ABS3APN5_9BACT</name>
<dbReference type="Proteomes" id="UP000722121">
    <property type="component" value="Unassembled WGS sequence"/>
</dbReference>
<reference evidence="1 2" key="1">
    <citation type="submission" date="2021-02" db="EMBL/GenBank/DDBJ databases">
        <title>Activity-based single-cell genomes from oceanic crustal fluid captures similar information to metagenomic and metatranscriptomic surveys with orders of magnitude less sampling.</title>
        <authorList>
            <person name="D'Angelo T.S."/>
            <person name="Orcutt B.N."/>
        </authorList>
    </citation>
    <scope>NUCLEOTIDE SEQUENCE [LARGE SCALE GENOMIC DNA]</scope>
    <source>
        <strain evidence="1">AH-315-G07</strain>
    </source>
</reference>